<sequence>MAVLLTTPAETGTSGYTLLIADTAAQVAAAQRLRHAVFVEEFGANLSSPVPGLDIDEFDAHCEHLIVREDRTGAVVGTYRMLPPDRVARAGGRYAESEFDLTPLAPLRDGLVETGRSCVDPAHRSGAVINLMWAGIARYLHLRGLRWLAGCASVPLADGGATALGVWTEVQRRHLSPPPMRVRPHRPWLAEPSGAAALADAPSGEAVAPRGRVPMPPLLRGYLRLGAWVCGEPGYDPAFDAADFYVLFSLDRMPARYRRHFLGPDQ</sequence>
<dbReference type="AlphaFoldDB" id="A0A927M5H2"/>
<dbReference type="EMBL" id="JADBEB010000001">
    <property type="protein sequence ID" value="MBE1487190.1"/>
    <property type="molecule type" value="Genomic_DNA"/>
</dbReference>
<keyword evidence="5" id="KW-0012">Acyltransferase</keyword>
<evidence type="ECO:0000256" key="5">
    <source>
        <dbReference type="ARBA" id="ARBA00023315"/>
    </source>
</evidence>
<keyword evidence="4" id="KW-0443">Lipid metabolism</keyword>
<keyword evidence="7" id="KW-1185">Reference proteome</keyword>
<evidence type="ECO:0000256" key="4">
    <source>
        <dbReference type="ARBA" id="ARBA00023098"/>
    </source>
</evidence>
<evidence type="ECO:0000256" key="1">
    <source>
        <dbReference type="ARBA" id="ARBA00005189"/>
    </source>
</evidence>
<evidence type="ECO:0000313" key="6">
    <source>
        <dbReference type="EMBL" id="MBE1487190.1"/>
    </source>
</evidence>
<organism evidence="6 7">
    <name type="scientific">Plantactinospora soyae</name>
    <dbReference type="NCBI Taxonomy" id="1544732"/>
    <lineage>
        <taxon>Bacteria</taxon>
        <taxon>Bacillati</taxon>
        <taxon>Actinomycetota</taxon>
        <taxon>Actinomycetes</taxon>
        <taxon>Micromonosporales</taxon>
        <taxon>Micromonosporaceae</taxon>
        <taxon>Plantactinospora</taxon>
    </lineage>
</organism>
<gene>
    <name evidence="6" type="ORF">H4W31_002828</name>
</gene>
<dbReference type="InterPro" id="IPR052351">
    <property type="entry name" value="Ornithine_N-alpha-AT"/>
</dbReference>
<reference evidence="6" key="1">
    <citation type="submission" date="2020-10" db="EMBL/GenBank/DDBJ databases">
        <title>Sequencing the genomes of 1000 actinobacteria strains.</title>
        <authorList>
            <person name="Klenk H.-P."/>
        </authorList>
    </citation>
    <scope>NUCLEOTIDE SEQUENCE</scope>
    <source>
        <strain evidence="6">DSM 46832</strain>
    </source>
</reference>
<dbReference type="Gene3D" id="3.40.630.30">
    <property type="match status" value="1"/>
</dbReference>
<keyword evidence="2" id="KW-0444">Lipid biosynthesis</keyword>
<evidence type="ECO:0000256" key="2">
    <source>
        <dbReference type="ARBA" id="ARBA00022516"/>
    </source>
</evidence>
<dbReference type="Pfam" id="PF13444">
    <property type="entry name" value="Acetyltransf_5"/>
    <property type="match status" value="1"/>
</dbReference>
<proteinExistence type="predicted"/>
<dbReference type="Proteomes" id="UP000649753">
    <property type="component" value="Unassembled WGS sequence"/>
</dbReference>
<dbReference type="GO" id="GO:0006629">
    <property type="term" value="P:lipid metabolic process"/>
    <property type="evidence" value="ECO:0007669"/>
    <property type="project" value="UniProtKB-KW"/>
</dbReference>
<dbReference type="GO" id="GO:0016746">
    <property type="term" value="F:acyltransferase activity"/>
    <property type="evidence" value="ECO:0007669"/>
    <property type="project" value="UniProtKB-KW"/>
</dbReference>
<dbReference type="RefSeq" id="WP_192767079.1">
    <property type="nucleotide sequence ID" value="NZ_JADBEB010000001.1"/>
</dbReference>
<dbReference type="SUPFAM" id="SSF55729">
    <property type="entry name" value="Acyl-CoA N-acyltransferases (Nat)"/>
    <property type="match status" value="1"/>
</dbReference>
<dbReference type="PANTHER" id="PTHR37323">
    <property type="entry name" value="GCN5-RELATED N-ACETYLTRANSFERASE"/>
    <property type="match status" value="1"/>
</dbReference>
<dbReference type="InterPro" id="IPR016181">
    <property type="entry name" value="Acyl_CoA_acyltransferase"/>
</dbReference>
<evidence type="ECO:0000313" key="7">
    <source>
        <dbReference type="Proteomes" id="UP000649753"/>
    </source>
</evidence>
<protein>
    <submittedName>
        <fullName evidence="6">Hemolysin</fullName>
    </submittedName>
</protein>
<keyword evidence="3" id="KW-0808">Transferase</keyword>
<comment type="pathway">
    <text evidence="1">Lipid metabolism.</text>
</comment>
<evidence type="ECO:0000256" key="3">
    <source>
        <dbReference type="ARBA" id="ARBA00022679"/>
    </source>
</evidence>
<name>A0A927M5H2_9ACTN</name>
<comment type="caution">
    <text evidence="6">The sequence shown here is derived from an EMBL/GenBank/DDBJ whole genome shotgun (WGS) entry which is preliminary data.</text>
</comment>
<dbReference type="PANTHER" id="PTHR37323:SF1">
    <property type="entry name" value="L-ORNITHINE N(ALPHA)-ACYLTRANSFERASE"/>
    <property type="match status" value="1"/>
</dbReference>
<accession>A0A927M5H2</accession>